<feature type="signal peptide" evidence="1">
    <location>
        <begin position="1"/>
        <end position="17"/>
    </location>
</feature>
<proteinExistence type="predicted"/>
<dbReference type="Proteomes" id="UP000887229">
    <property type="component" value="Unassembled WGS sequence"/>
</dbReference>
<accession>A0A9P8CM66</accession>
<dbReference type="RefSeq" id="XP_046116057.1">
    <property type="nucleotide sequence ID" value="XM_046262401.1"/>
</dbReference>
<feature type="chain" id="PRO_5040161384" evidence="1">
    <location>
        <begin position="18"/>
        <end position="101"/>
    </location>
</feature>
<name>A0A9P8CM66_9HYPO</name>
<protein>
    <submittedName>
        <fullName evidence="2">Uncharacterized protein</fullName>
    </submittedName>
</protein>
<organism evidence="2 3">
    <name type="scientific">Emericellopsis atlantica</name>
    <dbReference type="NCBI Taxonomy" id="2614577"/>
    <lineage>
        <taxon>Eukaryota</taxon>
        <taxon>Fungi</taxon>
        <taxon>Dikarya</taxon>
        <taxon>Ascomycota</taxon>
        <taxon>Pezizomycotina</taxon>
        <taxon>Sordariomycetes</taxon>
        <taxon>Hypocreomycetidae</taxon>
        <taxon>Hypocreales</taxon>
        <taxon>Bionectriaceae</taxon>
        <taxon>Emericellopsis</taxon>
    </lineage>
</organism>
<sequence>MQFSTLAAALFLGSAAAMSPEMMNNKMGEANMKMDMAARQEMAQGGATLGSLLAALDTIVGQVGDKVSGLQKPAMALQDAIKDFEDAAKDAKAPEDDKKDN</sequence>
<evidence type="ECO:0000313" key="3">
    <source>
        <dbReference type="Proteomes" id="UP000887229"/>
    </source>
</evidence>
<dbReference type="AlphaFoldDB" id="A0A9P8CM66"/>
<evidence type="ECO:0000313" key="2">
    <source>
        <dbReference type="EMBL" id="KAG9252133.1"/>
    </source>
</evidence>
<keyword evidence="3" id="KW-1185">Reference proteome</keyword>
<gene>
    <name evidence="2" type="ORF">F5Z01DRAFT_638772</name>
</gene>
<dbReference type="GeneID" id="70293304"/>
<comment type="caution">
    <text evidence="2">The sequence shown here is derived from an EMBL/GenBank/DDBJ whole genome shotgun (WGS) entry which is preliminary data.</text>
</comment>
<evidence type="ECO:0000256" key="1">
    <source>
        <dbReference type="SAM" id="SignalP"/>
    </source>
</evidence>
<reference evidence="2" key="1">
    <citation type="journal article" date="2021" name="IMA Fungus">
        <title>Genomic characterization of three marine fungi, including Emericellopsis atlantica sp. nov. with signatures of a generalist lifestyle and marine biomass degradation.</title>
        <authorList>
            <person name="Hagestad O.C."/>
            <person name="Hou L."/>
            <person name="Andersen J.H."/>
            <person name="Hansen E.H."/>
            <person name="Altermark B."/>
            <person name="Li C."/>
            <person name="Kuhnert E."/>
            <person name="Cox R.J."/>
            <person name="Crous P.W."/>
            <person name="Spatafora J.W."/>
            <person name="Lail K."/>
            <person name="Amirebrahimi M."/>
            <person name="Lipzen A."/>
            <person name="Pangilinan J."/>
            <person name="Andreopoulos W."/>
            <person name="Hayes R.D."/>
            <person name="Ng V."/>
            <person name="Grigoriev I.V."/>
            <person name="Jackson S.A."/>
            <person name="Sutton T.D.S."/>
            <person name="Dobson A.D.W."/>
            <person name="Rama T."/>
        </authorList>
    </citation>
    <scope>NUCLEOTIDE SEQUENCE</scope>
    <source>
        <strain evidence="2">TS7</strain>
    </source>
</reference>
<keyword evidence="1" id="KW-0732">Signal</keyword>
<dbReference type="EMBL" id="MU251264">
    <property type="protein sequence ID" value="KAG9252133.1"/>
    <property type="molecule type" value="Genomic_DNA"/>
</dbReference>